<reference evidence="2 3" key="1">
    <citation type="submission" date="2014-02" db="EMBL/GenBank/DDBJ databases">
        <title>The small core and large imbalanced accessory genome model reveals a collaborative survival strategy of Sorangium cellulosum strains in nature.</title>
        <authorList>
            <person name="Han K."/>
            <person name="Peng R."/>
            <person name="Blom J."/>
            <person name="Li Y.-Z."/>
        </authorList>
    </citation>
    <scope>NUCLEOTIDE SEQUENCE [LARGE SCALE GENOMIC DNA]</scope>
    <source>
        <strain evidence="2 3">So0011-07</strain>
    </source>
</reference>
<comment type="caution">
    <text evidence="2">The sequence shown here is derived from an EMBL/GenBank/DDBJ whole genome shotgun (WGS) entry which is preliminary data.</text>
</comment>
<dbReference type="EMBL" id="JEMB01001963">
    <property type="protein sequence ID" value="KYF84244.1"/>
    <property type="molecule type" value="Genomic_DNA"/>
</dbReference>
<dbReference type="AlphaFoldDB" id="A0A150RVJ8"/>
<evidence type="ECO:0000313" key="3">
    <source>
        <dbReference type="Proteomes" id="UP000075635"/>
    </source>
</evidence>
<dbReference type="Proteomes" id="UP000075635">
    <property type="component" value="Unassembled WGS sequence"/>
</dbReference>
<sequence length="307" mass="35081">MDFDEYQKRALEMDQNPQPEGGALAMNGDPQKHEVIPLLGMVGEVGALLAEYKKLLRDGTSHEFFRDELAEELGDVMWYVANVASKFDLSLDTIAMRNLQKTADRWLRRQRDARLYDDALPEDQQLPRQFEYALEHREFDGATRLVLLDRLKGGEPVGDPLTDNAYEDNGYRFHDVMHLTFAAMLGWSPVWRKLLRKAGVIKNRTEPLGVADAEDGGRAQVIDEAIVAAAYTYAGRHRFLKSTPAVDWKLLRHIKDMTVGLEVSDRTAREWNDILLRGFEIWGRLRDNNGGVVRGNLRTREIEFIAP</sequence>
<dbReference type="CDD" id="cd11541">
    <property type="entry name" value="NTP-PPase_u4"/>
    <property type="match status" value="1"/>
</dbReference>
<gene>
    <name evidence="2" type="ORF">BE17_49420</name>
</gene>
<accession>A0A150RVJ8</accession>
<name>A0A150RVJ8_SORCE</name>
<dbReference type="InterPro" id="IPR041407">
    <property type="entry name" value="MazG_C"/>
</dbReference>
<dbReference type="Gene3D" id="1.10.287.1080">
    <property type="entry name" value="MazG-like"/>
    <property type="match status" value="1"/>
</dbReference>
<evidence type="ECO:0000313" key="2">
    <source>
        <dbReference type="EMBL" id="KYF84244.1"/>
    </source>
</evidence>
<organism evidence="2 3">
    <name type="scientific">Sorangium cellulosum</name>
    <name type="common">Polyangium cellulosum</name>
    <dbReference type="NCBI Taxonomy" id="56"/>
    <lineage>
        <taxon>Bacteria</taxon>
        <taxon>Pseudomonadati</taxon>
        <taxon>Myxococcota</taxon>
        <taxon>Polyangia</taxon>
        <taxon>Polyangiales</taxon>
        <taxon>Polyangiaceae</taxon>
        <taxon>Sorangium</taxon>
    </lineage>
</organism>
<dbReference type="InterPro" id="IPR011379">
    <property type="entry name" value="MazG-related_GP37"/>
</dbReference>
<protein>
    <recommendedName>
        <fullName evidence="1">MazG C-terminal domain-containing protein</fullName>
    </recommendedName>
</protein>
<dbReference type="SUPFAM" id="SSF101386">
    <property type="entry name" value="all-alpha NTP pyrophosphatases"/>
    <property type="match status" value="1"/>
</dbReference>
<proteinExistence type="predicted"/>
<feature type="domain" description="MazG C-terminal" evidence="1">
    <location>
        <begin position="113"/>
        <end position="305"/>
    </location>
</feature>
<evidence type="ECO:0000259" key="1">
    <source>
        <dbReference type="Pfam" id="PF18722"/>
    </source>
</evidence>
<dbReference type="Pfam" id="PF18722">
    <property type="entry name" value="MazG_C"/>
    <property type="match status" value="1"/>
</dbReference>